<dbReference type="STRING" id="316067.Geob_0436"/>
<dbReference type="Gene3D" id="1.25.40.10">
    <property type="entry name" value="Tetratricopeptide repeat domain"/>
    <property type="match status" value="1"/>
</dbReference>
<dbReference type="PANTHER" id="PTHR44227:SF3">
    <property type="entry name" value="PROTEIN O-MANNOSYL-TRANSFERASE TMTC4"/>
    <property type="match status" value="1"/>
</dbReference>
<keyword evidence="6" id="KW-1185">Reference proteome</keyword>
<evidence type="ECO:0000256" key="2">
    <source>
        <dbReference type="ARBA" id="ARBA00022803"/>
    </source>
</evidence>
<dbReference type="InterPro" id="IPR052346">
    <property type="entry name" value="O-mannosyl-transferase_TMTC"/>
</dbReference>
<organism evidence="5 6">
    <name type="scientific">Geotalea daltonii (strain DSM 22248 / JCM 15807 / FRC-32)</name>
    <name type="common">Geobacter daltonii</name>
    <dbReference type="NCBI Taxonomy" id="316067"/>
    <lineage>
        <taxon>Bacteria</taxon>
        <taxon>Pseudomonadati</taxon>
        <taxon>Thermodesulfobacteriota</taxon>
        <taxon>Desulfuromonadia</taxon>
        <taxon>Geobacterales</taxon>
        <taxon>Geobacteraceae</taxon>
        <taxon>Geotalea</taxon>
    </lineage>
</organism>
<evidence type="ECO:0000256" key="4">
    <source>
        <dbReference type="SAM" id="MobiDB-lite"/>
    </source>
</evidence>
<dbReference type="HOGENOM" id="CLU_011615_5_1_7"/>
<dbReference type="PROSITE" id="PS50005">
    <property type="entry name" value="TPR"/>
    <property type="match status" value="2"/>
</dbReference>
<dbReference type="EMBL" id="CP001390">
    <property type="protein sequence ID" value="ACM18805.1"/>
    <property type="molecule type" value="Genomic_DNA"/>
</dbReference>
<feature type="repeat" description="TPR" evidence="3">
    <location>
        <begin position="606"/>
        <end position="639"/>
    </location>
</feature>
<feature type="repeat" description="TPR" evidence="3">
    <location>
        <begin position="572"/>
        <end position="605"/>
    </location>
</feature>
<keyword evidence="2 3" id="KW-0802">TPR repeat</keyword>
<reference evidence="5 6" key="1">
    <citation type="submission" date="2009-01" db="EMBL/GenBank/DDBJ databases">
        <title>Complete sequence of Geobacter sp. FRC-32.</title>
        <authorList>
            <consortium name="US DOE Joint Genome Institute"/>
            <person name="Lucas S."/>
            <person name="Copeland A."/>
            <person name="Lapidus A."/>
            <person name="Glavina del Rio T."/>
            <person name="Dalin E."/>
            <person name="Tice H."/>
            <person name="Bruce D."/>
            <person name="Goodwin L."/>
            <person name="Pitluck S."/>
            <person name="Saunders E."/>
            <person name="Brettin T."/>
            <person name="Detter J.C."/>
            <person name="Han C."/>
            <person name="Larimer F."/>
            <person name="Land M."/>
            <person name="Hauser L."/>
            <person name="Kyrpides N."/>
            <person name="Ovchinnikova G."/>
            <person name="Kostka J."/>
            <person name="Richardson P."/>
        </authorList>
    </citation>
    <scope>NUCLEOTIDE SEQUENCE [LARGE SCALE GENOMIC DNA]</scope>
    <source>
        <strain evidence="6">DSM 22248 / JCM 15807 / FRC-32</strain>
    </source>
</reference>
<evidence type="ECO:0000256" key="1">
    <source>
        <dbReference type="ARBA" id="ARBA00022737"/>
    </source>
</evidence>
<accession>B9LZ73</accession>
<evidence type="ECO:0000313" key="5">
    <source>
        <dbReference type="EMBL" id="ACM18805.1"/>
    </source>
</evidence>
<dbReference type="OrthoDB" id="9778850at2"/>
<dbReference type="RefSeq" id="WP_012645534.1">
    <property type="nucleotide sequence ID" value="NC_011979.1"/>
</dbReference>
<dbReference type="SUPFAM" id="SSF48452">
    <property type="entry name" value="TPR-like"/>
    <property type="match status" value="1"/>
</dbReference>
<dbReference type="eggNOG" id="COG0457">
    <property type="taxonomic scope" value="Bacteria"/>
</dbReference>
<feature type="region of interest" description="Disordered" evidence="4">
    <location>
        <begin position="1"/>
        <end position="21"/>
    </location>
</feature>
<gene>
    <name evidence="5" type="ordered locus">Geob_0436</name>
</gene>
<dbReference type="SMART" id="SM00028">
    <property type="entry name" value="TPR"/>
    <property type="match status" value="3"/>
</dbReference>
<dbReference type="PANTHER" id="PTHR44227">
    <property type="match status" value="1"/>
</dbReference>
<name>B9LZ73_GEODF</name>
<dbReference type="AlphaFoldDB" id="B9LZ73"/>
<dbReference type="InterPro" id="IPR011990">
    <property type="entry name" value="TPR-like_helical_dom_sf"/>
</dbReference>
<dbReference type="Proteomes" id="UP000007721">
    <property type="component" value="Chromosome"/>
</dbReference>
<protein>
    <submittedName>
        <fullName evidence="5">TPR domain protein</fullName>
    </submittedName>
</protein>
<evidence type="ECO:0000256" key="3">
    <source>
        <dbReference type="PROSITE-ProRule" id="PRU00339"/>
    </source>
</evidence>
<evidence type="ECO:0000313" key="6">
    <source>
        <dbReference type="Proteomes" id="UP000007721"/>
    </source>
</evidence>
<dbReference type="KEGG" id="geo:Geob_0436"/>
<proteinExistence type="predicted"/>
<sequence>MRKASQLSGKKPESANKGISSSSADLDQINLWHEPFVHVMLIVVAGFVVYFNTITTPFLFDDITYLVTNPAIREFSFFTDSDRLFSLGILPDVKNNFLLRPVSYFTYALNYAVHGLDVRGYHLTNLIIHIGNGLLVYLMVSLALHTPAMLTDDEKENSAQAVSHTWFPLFSALFFVCHPLQTQAVTYIIQRFTSLVVLFYLGSLVLYAKSRLAKTATSQRVWYVLALFSAVIAMNTKENAFTLPLAIILFELMFFSGHMGRRLVRLIPFLLTMLIIPIRLAQLSSMAKPVEADVLVDSINLVNFSGVSSWHYLITQFGVIATYLRLLVLPIGQNFDYDYHLQTQFFSLGVMLPLFLLLLIMGTGVYLYCRSWGPDRPQAPLYKLAAFGIFWFFLTLSVESSIVPIDDLIFEHRVYLPSIGFFLSALALAAIIYRRLANRFIFTSTMANGLLAVILISLSIAGVVRNSVWQDEVSFWRDITDKSPNKARAHYGLGAALVQQAALENKIDSGTSKNGGREKMEAGLKELRTAIKLRPDYLLAHVCLGKTLSDLKQFDEATTELLTAARLNPNSPLPHIFLGESYENRGEFTNARNEYTTAIAADPTHPEAHLRLGKLHAKEGNLPDAIAELEKSYLVYPNETTQKQIDDLKAKLTLAGK</sequence>
<dbReference type="Pfam" id="PF13432">
    <property type="entry name" value="TPR_16"/>
    <property type="match status" value="1"/>
</dbReference>
<keyword evidence="1" id="KW-0677">Repeat</keyword>
<dbReference type="InterPro" id="IPR019734">
    <property type="entry name" value="TPR_rpt"/>
</dbReference>